<evidence type="ECO:0000313" key="2">
    <source>
        <dbReference type="Proteomes" id="UP000003874"/>
    </source>
</evidence>
<name>E6MKJ1_9BACT</name>
<dbReference type="Proteomes" id="UP000003874">
    <property type="component" value="Unassembled WGS sequence"/>
</dbReference>
<accession>E6MKJ1</accession>
<organism evidence="1 2">
    <name type="scientific">Segatella salivae DSM 15606</name>
    <dbReference type="NCBI Taxonomy" id="888832"/>
    <lineage>
        <taxon>Bacteria</taxon>
        <taxon>Pseudomonadati</taxon>
        <taxon>Bacteroidota</taxon>
        <taxon>Bacteroidia</taxon>
        <taxon>Bacteroidales</taxon>
        <taxon>Prevotellaceae</taxon>
        <taxon>Segatella</taxon>
    </lineage>
</organism>
<dbReference type="HOGENOM" id="CLU_3010538_0_0_10"/>
<evidence type="ECO:0000313" key="1">
    <source>
        <dbReference type="EMBL" id="EFV05851.1"/>
    </source>
</evidence>
<reference evidence="1 2" key="1">
    <citation type="submission" date="2010-12" db="EMBL/GenBank/DDBJ databases">
        <authorList>
            <person name="Muzny D."/>
            <person name="Qin X."/>
            <person name="Deng J."/>
            <person name="Jiang H."/>
            <person name="Liu Y."/>
            <person name="Qu J."/>
            <person name="Song X.-Z."/>
            <person name="Zhang L."/>
            <person name="Thornton R."/>
            <person name="Coyle M."/>
            <person name="Francisco L."/>
            <person name="Jackson L."/>
            <person name="Javaid M."/>
            <person name="Korchina V."/>
            <person name="Kovar C."/>
            <person name="Mata R."/>
            <person name="Mathew T."/>
            <person name="Ngo R."/>
            <person name="Nguyen L."/>
            <person name="Nguyen N."/>
            <person name="Okwuonu G."/>
            <person name="Ongeri F."/>
            <person name="Pham C."/>
            <person name="Simmons D."/>
            <person name="Wilczek-Boney K."/>
            <person name="Hale W."/>
            <person name="Jakkamsetti A."/>
            <person name="Pham P."/>
            <person name="Ruth R."/>
            <person name="San Lucas F."/>
            <person name="Warren J."/>
            <person name="Zhang J."/>
            <person name="Zhao Z."/>
            <person name="Zhou C."/>
            <person name="Zhu D."/>
            <person name="Lee S."/>
            <person name="Bess C."/>
            <person name="Blankenburg K."/>
            <person name="Forbes L."/>
            <person name="Fu Q."/>
            <person name="Gubbala S."/>
            <person name="Hirani K."/>
            <person name="Jayaseelan J.C."/>
            <person name="Lara F."/>
            <person name="Munidasa M."/>
            <person name="Palculict T."/>
            <person name="Patil S."/>
            <person name="Pu L.-L."/>
            <person name="Saada N."/>
            <person name="Tang L."/>
            <person name="Weissenberger G."/>
            <person name="Zhu Y."/>
            <person name="Hemphill L."/>
            <person name="Shang Y."/>
            <person name="Youmans B."/>
            <person name="Ayvaz T."/>
            <person name="Ross M."/>
            <person name="Santibanez J."/>
            <person name="Aqrawi P."/>
            <person name="Gross S."/>
            <person name="Joshi V."/>
            <person name="Fowler G."/>
            <person name="Nazareth L."/>
            <person name="Reid J."/>
            <person name="Worley K."/>
            <person name="Petrosino J."/>
            <person name="Highlander S."/>
            <person name="Gibbs R."/>
        </authorList>
    </citation>
    <scope>NUCLEOTIDE SEQUENCE [LARGE SCALE GENOMIC DNA]</scope>
    <source>
        <strain evidence="1 2">DSM 15606</strain>
    </source>
</reference>
<dbReference type="EMBL" id="AEQO01000001">
    <property type="protein sequence ID" value="EFV05851.1"/>
    <property type="molecule type" value="Genomic_DNA"/>
</dbReference>
<proteinExistence type="predicted"/>
<gene>
    <name evidence="1" type="ORF">HMPREF9420_0008</name>
</gene>
<comment type="caution">
    <text evidence="1">The sequence shown here is derived from an EMBL/GenBank/DDBJ whole genome shotgun (WGS) entry which is preliminary data.</text>
</comment>
<protein>
    <submittedName>
        <fullName evidence="1">Uncharacterized protein</fullName>
    </submittedName>
</protein>
<keyword evidence="2" id="KW-1185">Reference proteome</keyword>
<sequence length="56" mass="6674">MDSNQMLYCKSDAKVITIFEITKCFENFFEVSLICFLRNRILRFIIMSDEILMVSL</sequence>
<dbReference type="AlphaFoldDB" id="E6MKJ1"/>